<keyword evidence="1" id="KW-1133">Transmembrane helix</keyword>
<evidence type="ECO:0000313" key="4">
    <source>
        <dbReference type="Proteomes" id="UP000193870"/>
    </source>
</evidence>
<dbReference type="STRING" id="315423.SAMN04488020_1193"/>
<feature type="transmembrane region" description="Helical" evidence="1">
    <location>
        <begin position="63"/>
        <end position="84"/>
    </location>
</feature>
<dbReference type="Gene3D" id="1.10.287.70">
    <property type="match status" value="1"/>
</dbReference>
<protein>
    <recommendedName>
        <fullName evidence="2">Potassium channel domain-containing protein</fullName>
    </recommendedName>
</protein>
<dbReference type="Proteomes" id="UP000193870">
    <property type="component" value="Unassembled WGS sequence"/>
</dbReference>
<evidence type="ECO:0000259" key="2">
    <source>
        <dbReference type="Pfam" id="PF07885"/>
    </source>
</evidence>
<accession>A0A1Y5TY01</accession>
<sequence length="332" mass="36111">MSALFVLLGGMLVVGAFLDALSTTLWVDGSAGPLSLRIAKWTWRGALAVARHRHRVLSLVGPFVLSLIVFIWVAMLWLGWTLIFSGDPLSVIHSATNTQANWPGRVYFVGYLLFTSGLGDYVPNGAVWQLMAVLTNMTGLLLATLAITYILSIISAVVQKRAFASQVSGLGRNAAEIVESGWNGHDLHDLDLPLSALASQLEQISQQYRAYPVLQYYHPARPEMSPAVAAALFDDALTLIRFGVLSEHRPSRAVIRSARSSIESFLDTAPPANIHSSPEAPPAPDLAAVASLGIPTLPSGRYSEDIEGLSQRRERLLGLLKNNGWGWEDTRF</sequence>
<keyword evidence="1" id="KW-0812">Transmembrane</keyword>
<dbReference type="EMBL" id="FWFV01000018">
    <property type="protein sequence ID" value="SLN70769.1"/>
    <property type="molecule type" value="Genomic_DNA"/>
</dbReference>
<dbReference type="RefSeq" id="WP_085855543.1">
    <property type="nucleotide sequence ID" value="NZ_FOPF01000019.1"/>
</dbReference>
<dbReference type="AlphaFoldDB" id="A0A1Y5TY01"/>
<reference evidence="3 4" key="1">
    <citation type="submission" date="2017-03" db="EMBL/GenBank/DDBJ databases">
        <authorList>
            <person name="Afonso C.L."/>
            <person name="Miller P.J."/>
            <person name="Scott M.A."/>
            <person name="Spackman E."/>
            <person name="Goraichik I."/>
            <person name="Dimitrov K.M."/>
            <person name="Suarez D.L."/>
            <person name="Swayne D.E."/>
        </authorList>
    </citation>
    <scope>NUCLEOTIDE SEQUENCE [LARGE SCALE GENOMIC DNA]</scope>
    <source>
        <strain evidence="3 4">CECT 7066</strain>
    </source>
</reference>
<keyword evidence="1" id="KW-0472">Membrane</keyword>
<dbReference type="SUPFAM" id="SSF81324">
    <property type="entry name" value="Voltage-gated potassium channels"/>
    <property type="match status" value="1"/>
</dbReference>
<dbReference type="OrthoDB" id="7823455at2"/>
<dbReference type="InterPro" id="IPR013099">
    <property type="entry name" value="K_chnl_dom"/>
</dbReference>
<name>A0A1Y5TY01_9RHOB</name>
<feature type="transmembrane region" description="Helical" evidence="1">
    <location>
        <begin position="128"/>
        <end position="151"/>
    </location>
</feature>
<keyword evidence="4" id="KW-1185">Reference proteome</keyword>
<dbReference type="Pfam" id="PF07885">
    <property type="entry name" value="Ion_trans_2"/>
    <property type="match status" value="1"/>
</dbReference>
<feature type="transmembrane region" description="Helical" evidence="1">
    <location>
        <begin position="105"/>
        <end position="122"/>
    </location>
</feature>
<evidence type="ECO:0000256" key="1">
    <source>
        <dbReference type="SAM" id="Phobius"/>
    </source>
</evidence>
<gene>
    <name evidence="3" type="ORF">PAM7066_03593</name>
</gene>
<feature type="domain" description="Potassium channel" evidence="2">
    <location>
        <begin position="72"/>
        <end position="154"/>
    </location>
</feature>
<organism evidence="3 4">
    <name type="scientific">Palleronia marisminoris</name>
    <dbReference type="NCBI Taxonomy" id="315423"/>
    <lineage>
        <taxon>Bacteria</taxon>
        <taxon>Pseudomonadati</taxon>
        <taxon>Pseudomonadota</taxon>
        <taxon>Alphaproteobacteria</taxon>
        <taxon>Rhodobacterales</taxon>
        <taxon>Roseobacteraceae</taxon>
        <taxon>Palleronia</taxon>
    </lineage>
</organism>
<proteinExistence type="predicted"/>
<evidence type="ECO:0000313" key="3">
    <source>
        <dbReference type="EMBL" id="SLN70769.1"/>
    </source>
</evidence>